<keyword evidence="5" id="KW-0949">S-adenosyl-L-methionine</keyword>
<evidence type="ECO:0000259" key="7">
    <source>
        <dbReference type="Pfam" id="PF01555"/>
    </source>
</evidence>
<dbReference type="SUPFAM" id="SSF53335">
    <property type="entry name" value="S-adenosyl-L-methionine-dependent methyltransferases"/>
    <property type="match status" value="1"/>
</dbReference>
<evidence type="ECO:0000313" key="8">
    <source>
        <dbReference type="EMBL" id="AQG79724.1"/>
    </source>
</evidence>
<evidence type="ECO:0000256" key="2">
    <source>
        <dbReference type="ARBA" id="ARBA00011900"/>
    </source>
</evidence>
<dbReference type="REBASE" id="189541">
    <property type="entry name" value="M.SmoDY10ORF10520P"/>
</dbReference>
<organism evidence="8 9">
    <name type="scientific">Spirosoma montaniterrae</name>
    <dbReference type="NCBI Taxonomy" id="1178516"/>
    <lineage>
        <taxon>Bacteria</taxon>
        <taxon>Pseudomonadati</taxon>
        <taxon>Bacteroidota</taxon>
        <taxon>Cytophagia</taxon>
        <taxon>Cytophagales</taxon>
        <taxon>Cytophagaceae</taxon>
        <taxon>Spirosoma</taxon>
    </lineage>
</organism>
<dbReference type="GO" id="GO:0008170">
    <property type="term" value="F:N-methyltransferase activity"/>
    <property type="evidence" value="ECO:0007669"/>
    <property type="project" value="InterPro"/>
</dbReference>
<dbReference type="InterPro" id="IPR002052">
    <property type="entry name" value="DNA_methylase_N6_adenine_CS"/>
</dbReference>
<evidence type="ECO:0000313" key="9">
    <source>
        <dbReference type="Proteomes" id="UP000187941"/>
    </source>
</evidence>
<keyword evidence="8" id="KW-0540">Nuclease</keyword>
<feature type="domain" description="DNA methylase N-4/N-6" evidence="7">
    <location>
        <begin position="61"/>
        <end position="348"/>
    </location>
</feature>
<dbReference type="STRING" id="1178516.AWR27_10520"/>
<comment type="catalytic activity">
    <reaction evidence="6">
        <text>a 2'-deoxyadenosine in DNA + S-adenosyl-L-methionine = an N(6)-methyl-2'-deoxyadenosine in DNA + S-adenosyl-L-homocysteine + H(+)</text>
        <dbReference type="Rhea" id="RHEA:15197"/>
        <dbReference type="Rhea" id="RHEA-COMP:12418"/>
        <dbReference type="Rhea" id="RHEA-COMP:12419"/>
        <dbReference type="ChEBI" id="CHEBI:15378"/>
        <dbReference type="ChEBI" id="CHEBI:57856"/>
        <dbReference type="ChEBI" id="CHEBI:59789"/>
        <dbReference type="ChEBI" id="CHEBI:90615"/>
        <dbReference type="ChEBI" id="CHEBI:90616"/>
        <dbReference type="EC" id="2.1.1.72"/>
    </reaction>
</comment>
<dbReference type="GO" id="GO:0009007">
    <property type="term" value="F:site-specific DNA-methyltransferase (adenine-specific) activity"/>
    <property type="evidence" value="ECO:0007669"/>
    <property type="project" value="UniProtKB-EC"/>
</dbReference>
<dbReference type="InterPro" id="IPR002941">
    <property type="entry name" value="DNA_methylase_N4/N6"/>
</dbReference>
<dbReference type="EC" id="2.1.1.72" evidence="2"/>
<dbReference type="PANTHER" id="PTHR13370">
    <property type="entry name" value="RNA METHYLASE-RELATED"/>
    <property type="match status" value="1"/>
</dbReference>
<dbReference type="Pfam" id="PF01555">
    <property type="entry name" value="N6_N4_Mtase"/>
    <property type="match status" value="1"/>
</dbReference>
<keyword evidence="9" id="KW-1185">Reference proteome</keyword>
<evidence type="ECO:0000256" key="1">
    <source>
        <dbReference type="ARBA" id="ARBA00006594"/>
    </source>
</evidence>
<dbReference type="PROSITE" id="PS00092">
    <property type="entry name" value="N6_MTASE"/>
    <property type="match status" value="1"/>
</dbReference>
<dbReference type="GO" id="GO:0032259">
    <property type="term" value="P:methylation"/>
    <property type="evidence" value="ECO:0007669"/>
    <property type="project" value="UniProtKB-KW"/>
</dbReference>
<dbReference type="RefSeq" id="WP_077131158.1">
    <property type="nucleotide sequence ID" value="NZ_CP014263.1"/>
</dbReference>
<evidence type="ECO:0000256" key="5">
    <source>
        <dbReference type="ARBA" id="ARBA00022691"/>
    </source>
</evidence>
<sequence length="435" mass="49436">MATGISKTFWAKEAASVETFLPDDFYPVWSNRSDHSNRLFYGENLSVLRDLVADESIREKVSLIYIDPPYSTNTIFQTRQQEDAYTDLLQGDDYVSFMGDRLQLMRELLSEEGSIFVHLDANMVFHVKVLMDDIFGRGNFRGMITRQKCRPKNYTKKTFGNISDYILYYSKSVNPIWNRPLAEWTDEKMLKEYQCVDEKGRRYKKVPIHAPGVRNGSTGTEWRGMMPPPGKHWQYTPEKLDEFDARGEIYWSANGNPRRKVYWDANGGIPIQDIWLDCIDAANQNTVITGYPTEKNPLILKRIIEASSNEGDLVLDCFAGSGTTLTVASELGRRWIGVDCSETAIRTILNRFKYGSKPMGDYVQKSSKKNADLFDGLYGGSVNPKRNSNGHNVINNFSFYIPTGLESSFDDVLENLITSINDSALSSELQAPKAL</sequence>
<dbReference type="GO" id="GO:0003677">
    <property type="term" value="F:DNA binding"/>
    <property type="evidence" value="ECO:0007669"/>
    <property type="project" value="InterPro"/>
</dbReference>
<dbReference type="Gene3D" id="3.40.50.150">
    <property type="entry name" value="Vaccinia Virus protein VP39"/>
    <property type="match status" value="1"/>
</dbReference>
<dbReference type="OrthoDB" id="9800801at2"/>
<dbReference type="AlphaFoldDB" id="A0A1P9WWH2"/>
<dbReference type="InterPro" id="IPR002295">
    <property type="entry name" value="N4/N6-MTase_EcoPI_Mod-like"/>
</dbReference>
<evidence type="ECO:0000256" key="4">
    <source>
        <dbReference type="ARBA" id="ARBA00022679"/>
    </source>
</evidence>
<dbReference type="GO" id="GO:0004519">
    <property type="term" value="F:endonuclease activity"/>
    <property type="evidence" value="ECO:0007669"/>
    <property type="project" value="UniProtKB-KW"/>
</dbReference>
<comment type="similarity">
    <text evidence="1">Belongs to the N(4)/N(6)-methyltransferase family.</text>
</comment>
<keyword evidence="3" id="KW-0489">Methyltransferase</keyword>
<keyword evidence="8" id="KW-0255">Endonuclease</keyword>
<accession>A0A1P9WWH2</accession>
<evidence type="ECO:0000256" key="6">
    <source>
        <dbReference type="ARBA" id="ARBA00047942"/>
    </source>
</evidence>
<dbReference type="PANTHER" id="PTHR13370:SF3">
    <property type="entry name" value="TRNA (GUANINE(10)-N2)-METHYLTRANSFERASE HOMOLOG"/>
    <property type="match status" value="1"/>
</dbReference>
<gene>
    <name evidence="8" type="ORF">AWR27_10520</name>
</gene>
<dbReference type="InterPro" id="IPR029063">
    <property type="entry name" value="SAM-dependent_MTases_sf"/>
</dbReference>
<keyword evidence="4" id="KW-0808">Transferase</keyword>
<dbReference type="EMBL" id="CP014263">
    <property type="protein sequence ID" value="AQG79724.1"/>
    <property type="molecule type" value="Genomic_DNA"/>
</dbReference>
<dbReference type="GO" id="GO:0005737">
    <property type="term" value="C:cytoplasm"/>
    <property type="evidence" value="ECO:0007669"/>
    <property type="project" value="TreeGrafter"/>
</dbReference>
<protein>
    <recommendedName>
        <fullName evidence="2">site-specific DNA-methyltransferase (adenine-specific)</fullName>
        <ecNumber evidence="2">2.1.1.72</ecNumber>
    </recommendedName>
</protein>
<dbReference type="PRINTS" id="PR00506">
    <property type="entry name" value="D21N6MTFRASE"/>
</dbReference>
<reference evidence="8 9" key="1">
    <citation type="submission" date="2016-01" db="EMBL/GenBank/DDBJ databases">
        <authorList>
            <person name="Oliw E.H."/>
        </authorList>
    </citation>
    <scope>NUCLEOTIDE SEQUENCE [LARGE SCALE GENOMIC DNA]</scope>
    <source>
        <strain evidence="8 9">DY10</strain>
    </source>
</reference>
<evidence type="ECO:0000256" key="3">
    <source>
        <dbReference type="ARBA" id="ARBA00022603"/>
    </source>
</evidence>
<proteinExistence type="inferred from homology"/>
<dbReference type="KEGG" id="smon:AWR27_10520"/>
<dbReference type="Proteomes" id="UP000187941">
    <property type="component" value="Chromosome"/>
</dbReference>
<name>A0A1P9WWH2_9BACT</name>
<keyword evidence="8" id="KW-0378">Hydrolase</keyword>